<dbReference type="InterPro" id="IPR004001">
    <property type="entry name" value="Actin_CS"/>
</dbReference>
<accession>A0A8S2GPP8</accession>
<dbReference type="Proteomes" id="UP000682733">
    <property type="component" value="Unassembled WGS sequence"/>
</dbReference>
<feature type="region of interest" description="Disordered" evidence="3">
    <location>
        <begin position="46"/>
        <end position="80"/>
    </location>
</feature>
<dbReference type="CDD" id="cd13395">
    <property type="entry name" value="ASKHA_NBD_Arp4_ACTL6-like"/>
    <property type="match status" value="1"/>
</dbReference>
<evidence type="ECO:0000256" key="1">
    <source>
        <dbReference type="ARBA" id="ARBA00003520"/>
    </source>
</evidence>
<comment type="similarity">
    <text evidence="2">Belongs to the actin family.</text>
</comment>
<evidence type="ECO:0000313" key="6">
    <source>
        <dbReference type="Proteomes" id="UP000682733"/>
    </source>
</evidence>
<reference evidence="5" key="1">
    <citation type="submission" date="2021-02" db="EMBL/GenBank/DDBJ databases">
        <authorList>
            <person name="Nowell W R."/>
        </authorList>
    </citation>
    <scope>NUCLEOTIDE SEQUENCE</scope>
</reference>
<dbReference type="EMBL" id="CAJOBA010000587">
    <property type="protein sequence ID" value="CAF3543109.1"/>
    <property type="molecule type" value="Genomic_DNA"/>
</dbReference>
<name>A0A8S2GPP8_9BILA</name>
<protein>
    <submittedName>
        <fullName evidence="5">Uncharacterized protein</fullName>
    </submittedName>
</protein>
<dbReference type="PANTHER" id="PTHR11937">
    <property type="entry name" value="ACTIN"/>
    <property type="match status" value="1"/>
</dbReference>
<dbReference type="AlphaFoldDB" id="A0A8S2GPP8"/>
<evidence type="ECO:0000256" key="2">
    <source>
        <dbReference type="RuleBase" id="RU000487"/>
    </source>
</evidence>
<evidence type="ECO:0000313" key="4">
    <source>
        <dbReference type="EMBL" id="CAF0763155.1"/>
    </source>
</evidence>
<organism evidence="5 6">
    <name type="scientific">Didymodactylos carnosus</name>
    <dbReference type="NCBI Taxonomy" id="1234261"/>
    <lineage>
        <taxon>Eukaryota</taxon>
        <taxon>Metazoa</taxon>
        <taxon>Spiralia</taxon>
        <taxon>Gnathifera</taxon>
        <taxon>Rotifera</taxon>
        <taxon>Eurotatoria</taxon>
        <taxon>Bdelloidea</taxon>
        <taxon>Philodinida</taxon>
        <taxon>Philodinidae</taxon>
        <taxon>Didymodactylos</taxon>
    </lineage>
</organism>
<dbReference type="Gene3D" id="3.90.640.10">
    <property type="entry name" value="Actin, Chain A, domain 4"/>
    <property type="match status" value="1"/>
</dbReference>
<dbReference type="InterPro" id="IPR004000">
    <property type="entry name" value="Actin"/>
</dbReference>
<dbReference type="SUPFAM" id="SSF53067">
    <property type="entry name" value="Actin-like ATPase domain"/>
    <property type="match status" value="2"/>
</dbReference>
<dbReference type="SMART" id="SM00268">
    <property type="entry name" value="ACTIN"/>
    <property type="match status" value="1"/>
</dbReference>
<dbReference type="Pfam" id="PF00022">
    <property type="entry name" value="Actin"/>
    <property type="match status" value="1"/>
</dbReference>
<feature type="compositionally biased region" description="Polar residues" evidence="3">
    <location>
        <begin position="46"/>
        <end position="64"/>
    </location>
</feature>
<sequence length="445" mass="50229">MSSGTYGSDEVGALVIDIGSHTFRAGYAGEETPKFDFPSYIGVIDEQQQSPASSSTVQDGSGDTSQQPPPPPPPPSQPQKRYIFDMNKIRVPQNGLYMQTFLKEQMIDDWDLFEQAMTNAFDCLCEKDHGSSYHPIVMSEPPINQRAKREKLCEIMFEKFQIPAFYLAKNAVLSSFAQAKATALILDCGATHTTAVPVHEGMVFQKAIVQSPLGGDFILNQCKQLLDGLNYEIVPHYLIKSKEVVRQYEQPKWTKRTNLPENITDSYKKFMTKEILQDFAQTVLQISDTPYNESEISQLPRVNYEFPNGLSLDFGEERYRIPEGLFNPSIVKGQFSSILDLVHLITNSVNMCDPDIRSALYGSITIVGGNSYFLGFTERLHRELSHILPQTMRMKVQIPPSLSERRFSSWIGGSILASLGSFHQMWISKQEYDESGKFIVDRKCP</sequence>
<dbReference type="Gene3D" id="2.30.36.70">
    <property type="entry name" value="Actin, Chain A, domain 2"/>
    <property type="match status" value="1"/>
</dbReference>
<dbReference type="Gene3D" id="3.30.420.40">
    <property type="match status" value="2"/>
</dbReference>
<dbReference type="InterPro" id="IPR043129">
    <property type="entry name" value="ATPase_NBD"/>
</dbReference>
<comment type="function">
    <text evidence="1">Actins are highly conserved proteins that are involved in various types of cell motility and are ubiquitously expressed in all eukaryotic cells.</text>
</comment>
<evidence type="ECO:0000256" key="3">
    <source>
        <dbReference type="SAM" id="MobiDB-lite"/>
    </source>
</evidence>
<dbReference type="Proteomes" id="UP000677228">
    <property type="component" value="Unassembled WGS sequence"/>
</dbReference>
<dbReference type="EMBL" id="CAJNOK010000587">
    <property type="protein sequence ID" value="CAF0763155.1"/>
    <property type="molecule type" value="Genomic_DNA"/>
</dbReference>
<gene>
    <name evidence="4" type="ORF">OVA965_LOCUS2667</name>
    <name evidence="5" type="ORF">TMI583_LOCUS2666</name>
</gene>
<feature type="compositionally biased region" description="Pro residues" evidence="3">
    <location>
        <begin position="67"/>
        <end position="77"/>
    </location>
</feature>
<dbReference type="FunFam" id="3.90.640.10:FF:000043">
    <property type="entry name" value="AGAP008687-PA-like protein"/>
    <property type="match status" value="1"/>
</dbReference>
<comment type="caution">
    <text evidence="5">The sequence shown here is derived from an EMBL/GenBank/DDBJ whole genome shotgun (WGS) entry which is preliminary data.</text>
</comment>
<dbReference type="FunFam" id="3.30.420.40:FF:000058">
    <property type="entry name" value="Putative actin-related protein 5"/>
    <property type="match status" value="1"/>
</dbReference>
<dbReference type="PROSITE" id="PS00432">
    <property type="entry name" value="ACTINS_2"/>
    <property type="match status" value="1"/>
</dbReference>
<evidence type="ECO:0000313" key="5">
    <source>
        <dbReference type="EMBL" id="CAF3543109.1"/>
    </source>
</evidence>
<proteinExistence type="inferred from homology"/>